<dbReference type="Gene3D" id="2.60.120.430">
    <property type="entry name" value="Galactose-binding lectin"/>
    <property type="match status" value="1"/>
</dbReference>
<sequence length="307" mass="34595">MKVKVILFSILTIFSCVSSVHKENLNYQYLDEIDKAAKELKEQLLLNYKPKDRRALAIASFARNDLVKPLAKYILVTPKLGIYLANALQNEMFKPDHFDLVERQRIDGILDEILYGKIGLADASTIETIKLSGADLLLLGTIQKRNNTIRFDARIVNISDGKIASVGTAIIPTSEYILKLYEEHPESKKDFSGIVTARDGWQVLNVLIESNTSVKVEAQGYWSMTDNQLQLDSRGSSVNPSQWGDFRIFSNLNHGQLVCRLNTNRELIFSTGEFEFQMGGYPECRINDTALNNNSGYITVTIKHGIQ</sequence>
<gene>
    <name evidence="1" type="ORF">CH362_13560</name>
</gene>
<organism evidence="1 2">
    <name type="scientific">Leptospira saintgironsiae</name>
    <dbReference type="NCBI Taxonomy" id="2023183"/>
    <lineage>
        <taxon>Bacteria</taxon>
        <taxon>Pseudomonadati</taxon>
        <taxon>Spirochaetota</taxon>
        <taxon>Spirochaetia</taxon>
        <taxon>Leptospirales</taxon>
        <taxon>Leptospiraceae</taxon>
        <taxon>Leptospira</taxon>
    </lineage>
</organism>
<dbReference type="Gene3D" id="3.40.50.10610">
    <property type="entry name" value="ABC-type transport auxiliary lipoprotein component"/>
    <property type="match status" value="1"/>
</dbReference>
<dbReference type="RefSeq" id="WP_100710872.1">
    <property type="nucleotide sequence ID" value="NZ_NPDR01000005.1"/>
</dbReference>
<evidence type="ECO:0000313" key="1">
    <source>
        <dbReference type="EMBL" id="PJZ48783.1"/>
    </source>
</evidence>
<dbReference type="AlphaFoldDB" id="A0A2M9YBE4"/>
<dbReference type="Pfam" id="PF03783">
    <property type="entry name" value="CsgG"/>
    <property type="match status" value="1"/>
</dbReference>
<name>A0A2M9YBE4_9LEPT</name>
<dbReference type="InterPro" id="IPR005534">
    <property type="entry name" value="Curli_assmbl/transp-comp_CsgG"/>
</dbReference>
<dbReference type="PROSITE" id="PS51257">
    <property type="entry name" value="PROKAR_LIPOPROTEIN"/>
    <property type="match status" value="1"/>
</dbReference>
<evidence type="ECO:0000313" key="2">
    <source>
        <dbReference type="Proteomes" id="UP000231926"/>
    </source>
</evidence>
<dbReference type="EMBL" id="NPDR01000005">
    <property type="protein sequence ID" value="PJZ48783.1"/>
    <property type="molecule type" value="Genomic_DNA"/>
</dbReference>
<dbReference type="GO" id="GO:0030288">
    <property type="term" value="C:outer membrane-bounded periplasmic space"/>
    <property type="evidence" value="ECO:0007669"/>
    <property type="project" value="InterPro"/>
</dbReference>
<keyword evidence="2" id="KW-1185">Reference proteome</keyword>
<dbReference type="Proteomes" id="UP000231926">
    <property type="component" value="Unassembled WGS sequence"/>
</dbReference>
<comment type="caution">
    <text evidence="1">The sequence shown here is derived from an EMBL/GenBank/DDBJ whole genome shotgun (WGS) entry which is preliminary data.</text>
</comment>
<reference evidence="1 2" key="1">
    <citation type="submission" date="2017-07" db="EMBL/GenBank/DDBJ databases">
        <title>Leptospira spp. isolated from tropical soils.</title>
        <authorList>
            <person name="Thibeaux R."/>
            <person name="Iraola G."/>
            <person name="Ferres I."/>
            <person name="Bierque E."/>
            <person name="Girault D."/>
            <person name="Soupe-Gilbert M.-E."/>
            <person name="Picardeau M."/>
            <person name="Goarant C."/>
        </authorList>
    </citation>
    <scope>NUCLEOTIDE SEQUENCE [LARGE SCALE GENOMIC DNA]</scope>
    <source>
        <strain evidence="1 2">FH4-C-A2</strain>
    </source>
</reference>
<accession>A0A2M9YBE4</accession>
<dbReference type="OrthoDB" id="338076at2"/>
<proteinExistence type="predicted"/>
<protein>
    <submittedName>
        <fullName evidence="1">Curli production assembly/transport component CsgG domain protein</fullName>
    </submittedName>
</protein>